<accession>A0ABU8S8D5</accession>
<protein>
    <submittedName>
        <fullName evidence="1">Uncharacterized protein</fullName>
    </submittedName>
</protein>
<reference evidence="1 2" key="1">
    <citation type="submission" date="2024-03" db="EMBL/GenBank/DDBJ databases">
        <authorList>
            <person name="Jo J.-H."/>
        </authorList>
    </citation>
    <scope>NUCLEOTIDE SEQUENCE [LARGE SCALE GENOMIC DNA]</scope>
    <source>
        <strain evidence="1 2">AS3R-12</strain>
    </source>
</reference>
<evidence type="ECO:0000313" key="1">
    <source>
        <dbReference type="EMBL" id="MEJ6010147.1"/>
    </source>
</evidence>
<proteinExistence type="predicted"/>
<keyword evidence="2" id="KW-1185">Reference proteome</keyword>
<evidence type="ECO:0000313" key="2">
    <source>
        <dbReference type="Proteomes" id="UP001379235"/>
    </source>
</evidence>
<name>A0ABU8S8D5_9SPHN</name>
<dbReference type="EMBL" id="JBBHJY010000004">
    <property type="protein sequence ID" value="MEJ6010147.1"/>
    <property type="molecule type" value="Genomic_DNA"/>
</dbReference>
<gene>
    <name evidence="1" type="ORF">WG900_09470</name>
</gene>
<organism evidence="1 2">
    <name type="scientific">Novosphingobium aquae</name>
    <dbReference type="NCBI Taxonomy" id="3133435"/>
    <lineage>
        <taxon>Bacteria</taxon>
        <taxon>Pseudomonadati</taxon>
        <taxon>Pseudomonadota</taxon>
        <taxon>Alphaproteobacteria</taxon>
        <taxon>Sphingomonadales</taxon>
        <taxon>Sphingomonadaceae</taxon>
        <taxon>Novosphingobium</taxon>
    </lineage>
</organism>
<sequence length="59" mass="6148">MPRKSVATLIGKSVKGGSFAAMPYAEVPAFYDDLHGKAETVGSGPHAYVGDGLPQWRGA</sequence>
<dbReference type="RefSeq" id="WP_339966630.1">
    <property type="nucleotide sequence ID" value="NZ_JBBHJY010000004.1"/>
</dbReference>
<comment type="caution">
    <text evidence="1">The sequence shown here is derived from an EMBL/GenBank/DDBJ whole genome shotgun (WGS) entry which is preliminary data.</text>
</comment>
<dbReference type="Proteomes" id="UP001379235">
    <property type="component" value="Unassembled WGS sequence"/>
</dbReference>